<evidence type="ECO:0000259" key="2">
    <source>
        <dbReference type="Pfam" id="PF13439"/>
    </source>
</evidence>
<reference evidence="3 4" key="1">
    <citation type="journal article" date="2013" name="Int. J. Syst. Evol. Microbiol.">
        <title>Roseomonas aerophila sp. nov., isolated from air.</title>
        <authorList>
            <person name="Kim S.J."/>
            <person name="Weon H.Y."/>
            <person name="Ahn J.H."/>
            <person name="Hong S.B."/>
            <person name="Seok S.J."/>
            <person name="Whang K.S."/>
            <person name="Kwon S.W."/>
        </authorList>
    </citation>
    <scope>NUCLEOTIDE SEQUENCE [LARGE SCALE GENOMIC DNA]</scope>
    <source>
        <strain evidence="3 4">NBRC 108923</strain>
    </source>
</reference>
<gene>
    <name evidence="3" type="ORF">IBL26_15620</name>
</gene>
<dbReference type="SUPFAM" id="SSF53756">
    <property type="entry name" value="UDP-Glycosyltransferase/glycogen phosphorylase"/>
    <property type="match status" value="1"/>
</dbReference>
<dbReference type="InterPro" id="IPR001296">
    <property type="entry name" value="Glyco_trans_1"/>
</dbReference>
<dbReference type="EMBL" id="JACTVA010000029">
    <property type="protein sequence ID" value="MBC9208273.1"/>
    <property type="molecule type" value="Genomic_DNA"/>
</dbReference>
<dbReference type="InterPro" id="IPR050194">
    <property type="entry name" value="Glycosyltransferase_grp1"/>
</dbReference>
<dbReference type="Pfam" id="PF13439">
    <property type="entry name" value="Glyco_transf_4"/>
    <property type="match status" value="1"/>
</dbReference>
<keyword evidence="4" id="KW-1185">Reference proteome</keyword>
<feature type="domain" description="Glycosyltransferase subfamily 4-like N-terminal" evidence="2">
    <location>
        <begin position="15"/>
        <end position="174"/>
    </location>
</feature>
<name>A0ABR7RPJ8_9PROT</name>
<evidence type="ECO:0000313" key="4">
    <source>
        <dbReference type="Proteomes" id="UP000626026"/>
    </source>
</evidence>
<dbReference type="CDD" id="cd03801">
    <property type="entry name" value="GT4_PimA-like"/>
    <property type="match status" value="1"/>
</dbReference>
<dbReference type="InterPro" id="IPR028098">
    <property type="entry name" value="Glyco_trans_4-like_N"/>
</dbReference>
<dbReference type="PANTHER" id="PTHR45947:SF3">
    <property type="entry name" value="SULFOQUINOVOSYL TRANSFERASE SQD2"/>
    <property type="match status" value="1"/>
</dbReference>
<evidence type="ECO:0000313" key="3">
    <source>
        <dbReference type="EMBL" id="MBC9208273.1"/>
    </source>
</evidence>
<organism evidence="3 4">
    <name type="scientific">Teichococcus aerophilus</name>
    <dbReference type="NCBI Taxonomy" id="1224513"/>
    <lineage>
        <taxon>Bacteria</taxon>
        <taxon>Pseudomonadati</taxon>
        <taxon>Pseudomonadota</taxon>
        <taxon>Alphaproteobacteria</taxon>
        <taxon>Acetobacterales</taxon>
        <taxon>Roseomonadaceae</taxon>
        <taxon>Roseomonas</taxon>
    </lineage>
</organism>
<dbReference type="Proteomes" id="UP000626026">
    <property type="component" value="Unassembled WGS sequence"/>
</dbReference>
<proteinExistence type="predicted"/>
<accession>A0ABR7RPJ8</accession>
<dbReference type="PANTHER" id="PTHR45947">
    <property type="entry name" value="SULFOQUINOVOSYL TRANSFERASE SQD2"/>
    <property type="match status" value="1"/>
</dbReference>
<comment type="caution">
    <text evidence="3">The sequence shown here is derived from an EMBL/GenBank/DDBJ whole genome shotgun (WGS) entry which is preliminary data.</text>
</comment>
<evidence type="ECO:0000259" key="1">
    <source>
        <dbReference type="Pfam" id="PF00534"/>
    </source>
</evidence>
<protein>
    <submittedName>
        <fullName evidence="3">Glycosyltransferase family 4 protein</fullName>
    </submittedName>
</protein>
<feature type="domain" description="Glycosyl transferase family 1" evidence="1">
    <location>
        <begin position="189"/>
        <end position="339"/>
    </location>
</feature>
<dbReference type="RefSeq" id="WP_187785433.1">
    <property type="nucleotide sequence ID" value="NZ_JACTVA010000029.1"/>
</dbReference>
<dbReference type="Pfam" id="PF00534">
    <property type="entry name" value="Glycos_transf_1"/>
    <property type="match status" value="1"/>
</dbReference>
<sequence>MSAPLLLHVFPSFSVGGAQVRLAKLVNRFGQRWRHAVVALDGRTECLERIDAGVDFNVLPSPLRPGQSLPSRLLSIQAFLRQLRPDLLVTSNWGSIEWAMARLMTPSLPHLHTEDGFGPEESQGQFRRRILTRRAALRWSEVVVPSKILLRSATGQWRLPATQVHYIPNGLDLSQFQPRPDNAVGESLDPVIGTVAALRAEKNLPRLLRAASMLRQQGLRFRLAILGHGPEREPLDALVTALGLGDRVTFAGHVADPSAAYQGFDIFALSSDTEQMPFSILEAMASGLPIASTNAGDVAVMVSAANAPHVVRHDDTALAESLRPLLMDAALRRRLGGANRIKAEQDYDQEAMFQHHARLIERGCAAPEGRVSAVWRQGSV</sequence>
<dbReference type="Gene3D" id="3.40.50.2000">
    <property type="entry name" value="Glycogen Phosphorylase B"/>
    <property type="match status" value="2"/>
</dbReference>